<dbReference type="InterPro" id="IPR026906">
    <property type="entry name" value="LRR_5"/>
</dbReference>
<dbReference type="KEGG" id="pfus:ADJ77_13115"/>
<dbReference type="EMBL" id="CP072369">
    <property type="protein sequence ID" value="QUB85319.1"/>
    <property type="molecule type" value="Genomic_DNA"/>
</dbReference>
<sequence>MRFFTFKKTMLFIALSMFCAVSFAQKTVTLTKAGELSEKIAKAEKFEITSLTVSGPINGSDVLFLREMAGRDIDGVETEGKLATLDLSNANIVAGGSNYYKVKRGLSTKFYNNAEDDVVGFYMFFNCGKLTSLKLPKTAKKIEMYALNNCKSLKECTLPESLSEVGGHAFANTQLSEVNFPSSLTHLSDKSFYKCSSLKTLRFTSPEVPLFDNEPFAECKSIEKVYVPKALLEDYKDQLELSDDVVFVGEESGTTGIYSLSSSADAVEIARYNANGQRITGPVKGLNIIRLSDGKVVKRIER</sequence>
<keyword evidence="5" id="KW-1185">Reference proteome</keyword>
<dbReference type="InterPro" id="IPR032675">
    <property type="entry name" value="LRR_dom_sf"/>
</dbReference>
<evidence type="ECO:0000313" key="4">
    <source>
        <dbReference type="Proteomes" id="UP000060345"/>
    </source>
</evidence>
<keyword evidence="1" id="KW-0732">Signal</keyword>
<evidence type="ECO:0000313" key="2">
    <source>
        <dbReference type="EMBL" id="AKU70641.1"/>
    </source>
</evidence>
<dbReference type="OrthoDB" id="1058315at2"/>
<dbReference type="EMBL" id="CP012075">
    <property type="protein sequence ID" value="AKU70641.1"/>
    <property type="molecule type" value="Genomic_DNA"/>
</dbReference>
<name>A0A0K1NPL5_9BACT</name>
<dbReference type="PANTHER" id="PTHR45661">
    <property type="entry name" value="SURFACE ANTIGEN"/>
    <property type="match status" value="1"/>
</dbReference>
<dbReference type="Gene3D" id="3.80.10.10">
    <property type="entry name" value="Ribonuclease Inhibitor"/>
    <property type="match status" value="1"/>
</dbReference>
<feature type="signal peptide" evidence="1">
    <location>
        <begin position="1"/>
        <end position="24"/>
    </location>
</feature>
<proteinExistence type="predicted"/>
<dbReference type="RefSeq" id="WP_025078070.1">
    <property type="nucleotide sequence ID" value="NZ_BAKO01000008.1"/>
</dbReference>
<dbReference type="InterPro" id="IPR053139">
    <property type="entry name" value="Surface_bspA-like"/>
</dbReference>
<dbReference type="Proteomes" id="UP000682005">
    <property type="component" value="Chromosome 2"/>
</dbReference>
<dbReference type="SUPFAM" id="SSF52058">
    <property type="entry name" value="L domain-like"/>
    <property type="match status" value="1"/>
</dbReference>
<evidence type="ECO:0000256" key="1">
    <source>
        <dbReference type="SAM" id="SignalP"/>
    </source>
</evidence>
<dbReference type="PANTHER" id="PTHR45661:SF3">
    <property type="entry name" value="IG-LIKE DOMAIN-CONTAINING PROTEIN"/>
    <property type="match status" value="1"/>
</dbReference>
<evidence type="ECO:0000313" key="3">
    <source>
        <dbReference type="EMBL" id="QUB85319.1"/>
    </source>
</evidence>
<dbReference type="Pfam" id="PF13306">
    <property type="entry name" value="LRR_5"/>
    <property type="match status" value="1"/>
</dbReference>
<accession>A0A0K1NPL5</accession>
<reference evidence="3 5" key="2">
    <citation type="submission" date="2021-03" db="EMBL/GenBank/DDBJ databases">
        <title>Human Oral Microbial Genomes.</title>
        <authorList>
            <person name="Johnston C.D."/>
            <person name="Chen T."/>
            <person name="Dewhirst F.E."/>
        </authorList>
    </citation>
    <scope>NUCLEOTIDE SEQUENCE [LARGE SCALE GENOMIC DNA]</scope>
    <source>
        <strain evidence="3 5">W1435</strain>
    </source>
</reference>
<evidence type="ECO:0000313" key="5">
    <source>
        <dbReference type="Proteomes" id="UP000682005"/>
    </source>
</evidence>
<dbReference type="eggNOG" id="COG5492">
    <property type="taxonomic scope" value="Bacteria"/>
</dbReference>
<dbReference type="Gene3D" id="3.40.50.12480">
    <property type="match status" value="1"/>
</dbReference>
<gene>
    <name evidence="2" type="ORF">ADJ77_13115</name>
    <name evidence="3" type="ORF">J5A51_03320</name>
</gene>
<organism evidence="2 4">
    <name type="scientific">Prevotella fusca JCM 17724</name>
    <dbReference type="NCBI Taxonomy" id="1236517"/>
    <lineage>
        <taxon>Bacteria</taxon>
        <taxon>Pseudomonadati</taxon>
        <taxon>Bacteroidota</taxon>
        <taxon>Bacteroidia</taxon>
        <taxon>Bacteroidales</taxon>
        <taxon>Prevotellaceae</taxon>
        <taxon>Prevotella</taxon>
    </lineage>
</organism>
<dbReference type="AlphaFoldDB" id="A0A0K1NPL5"/>
<reference evidence="2 4" key="1">
    <citation type="submission" date="2015-07" db="EMBL/GenBank/DDBJ databases">
        <authorList>
            <person name="Noorani M."/>
        </authorList>
    </citation>
    <scope>NUCLEOTIDE SEQUENCE [LARGE SCALE GENOMIC DNA]</scope>
    <source>
        <strain evidence="2 4">W1435</strain>
    </source>
</reference>
<dbReference type="Proteomes" id="UP000060345">
    <property type="component" value="Chromosome 2"/>
</dbReference>
<feature type="chain" id="PRO_5044544737" evidence="1">
    <location>
        <begin position="25"/>
        <end position="302"/>
    </location>
</feature>
<protein>
    <submittedName>
        <fullName evidence="3">Leucine-rich repeat domain-containing protein</fullName>
    </submittedName>
</protein>
<dbReference type="STRING" id="1236517.ADJ77_13115"/>